<proteinExistence type="predicted"/>
<dbReference type="PANTHER" id="PTHR42941:SF1">
    <property type="entry name" value="SLL1037 PROTEIN"/>
    <property type="match status" value="1"/>
</dbReference>
<dbReference type="Proteomes" id="UP000325785">
    <property type="component" value="Chromosome"/>
</dbReference>
<dbReference type="OrthoDB" id="9776669at2"/>
<dbReference type="Pfam" id="PF16868">
    <property type="entry name" value="NMT1_3"/>
    <property type="match status" value="1"/>
</dbReference>
<reference evidence="2 4" key="1">
    <citation type="submission" date="2015-04" db="EMBL/GenBank/DDBJ databases">
        <title>The draft genome sequence of Roseovarius indicus B108T.</title>
        <authorList>
            <person name="Li G."/>
            <person name="Lai Q."/>
            <person name="Shao Z."/>
            <person name="Yan P."/>
        </authorList>
    </citation>
    <scope>NUCLEOTIDE SEQUENCE [LARGE SCALE GENOMIC DNA]</scope>
    <source>
        <strain evidence="2 4">B108</strain>
    </source>
</reference>
<dbReference type="NCBIfam" id="TIGR02122">
    <property type="entry name" value="TRAP_TAXI"/>
    <property type="match status" value="1"/>
</dbReference>
<keyword evidence="1" id="KW-0732">Signal</keyword>
<evidence type="ECO:0000313" key="2">
    <source>
        <dbReference type="EMBL" id="KRS16813.1"/>
    </source>
</evidence>
<evidence type="ECO:0000313" key="3">
    <source>
        <dbReference type="EMBL" id="QEW24289.1"/>
    </source>
</evidence>
<name>A0A0T5P6L5_9RHOB</name>
<dbReference type="Gene3D" id="3.40.190.10">
    <property type="entry name" value="Periplasmic binding protein-like II"/>
    <property type="match status" value="2"/>
</dbReference>
<keyword evidence="4" id="KW-1185">Reference proteome</keyword>
<evidence type="ECO:0000313" key="4">
    <source>
        <dbReference type="Proteomes" id="UP000051401"/>
    </source>
</evidence>
<dbReference type="STRING" id="540747.SAMN04488031_102137"/>
<dbReference type="SUPFAM" id="SSF53850">
    <property type="entry name" value="Periplasmic binding protein-like II"/>
    <property type="match status" value="1"/>
</dbReference>
<dbReference type="KEGG" id="rid:RIdsm_00065"/>
<feature type="signal peptide" evidence="1">
    <location>
        <begin position="1"/>
        <end position="25"/>
    </location>
</feature>
<feature type="chain" id="PRO_5010437419" evidence="1">
    <location>
        <begin position="26"/>
        <end position="322"/>
    </location>
</feature>
<evidence type="ECO:0000313" key="5">
    <source>
        <dbReference type="Proteomes" id="UP000325785"/>
    </source>
</evidence>
<gene>
    <name evidence="3" type="ORF">RIdsm_00065</name>
    <name evidence="2" type="ORF">XM52_16420</name>
</gene>
<sequence length="322" mass="34563">MIMKRVTTLAAAIAATTMLSVPAQAQEQVSIGTSSSGAGPYVNGALMADVANKAQEDYSFSIQTTGGYKDNLGLVLTDKVDFALNTLIDLSFAYNQKGAFADSPMAEDFKDLRFLFVFGVVPHNVFVREDSGIATLDDIKGKKFNINVPSSFTHGLNLELLKAAGISLDDFEPGTVSTGQVFDEVQNGVFAGGSHVYQLGLGNAQRLSSTMAIDYLDIPQEVIETMNASYDGLLVPFTIPAGTYSGQDEPVETFGLAQVLFTDADADEEMIYQFTKAFWEGLDGLQAENTSFAGLTQETGAKDYGVPMHPGAEKYFAEIGLR</sequence>
<dbReference type="PANTHER" id="PTHR42941">
    <property type="entry name" value="SLL1037 PROTEIN"/>
    <property type="match status" value="1"/>
</dbReference>
<dbReference type="EMBL" id="LAXI01000011">
    <property type="protein sequence ID" value="KRS16813.1"/>
    <property type="molecule type" value="Genomic_DNA"/>
</dbReference>
<organism evidence="2 4">
    <name type="scientific">Roseovarius indicus</name>
    <dbReference type="NCBI Taxonomy" id="540747"/>
    <lineage>
        <taxon>Bacteria</taxon>
        <taxon>Pseudomonadati</taxon>
        <taxon>Pseudomonadota</taxon>
        <taxon>Alphaproteobacteria</taxon>
        <taxon>Rhodobacterales</taxon>
        <taxon>Roseobacteraceae</taxon>
        <taxon>Roseovarius</taxon>
    </lineage>
</organism>
<protein>
    <submittedName>
        <fullName evidence="3">TAXI family TRAP transporter solute receptor</fullName>
    </submittedName>
</protein>
<dbReference type="RefSeq" id="WP_057817465.1">
    <property type="nucleotide sequence ID" value="NZ_CP031598.1"/>
</dbReference>
<dbReference type="Proteomes" id="UP000051401">
    <property type="component" value="Unassembled WGS sequence"/>
</dbReference>
<accession>A0A0T5P6L5</accession>
<reference evidence="3 5" key="2">
    <citation type="submission" date="2018-08" db="EMBL/GenBank/DDBJ databases">
        <title>Genetic Globetrotter - A new plasmid hitch-hiking vast phylogenetic and geographic distances.</title>
        <authorList>
            <person name="Vollmers J."/>
            <person name="Petersen J."/>
        </authorList>
    </citation>
    <scope>NUCLEOTIDE SEQUENCE [LARGE SCALE GENOMIC DNA]</scope>
    <source>
        <strain evidence="3 5">DSM 26383</strain>
    </source>
</reference>
<evidence type="ECO:0000256" key="1">
    <source>
        <dbReference type="SAM" id="SignalP"/>
    </source>
</evidence>
<dbReference type="InterPro" id="IPR011852">
    <property type="entry name" value="TRAP_TAXI"/>
</dbReference>
<dbReference type="AlphaFoldDB" id="A0A0T5P6L5"/>
<dbReference type="EMBL" id="CP031598">
    <property type="protein sequence ID" value="QEW24289.1"/>
    <property type="molecule type" value="Genomic_DNA"/>
</dbReference>
<keyword evidence="3" id="KW-0675">Receptor</keyword>
<dbReference type="PATRIC" id="fig|540747.5.peg.1007"/>